<dbReference type="FunFam" id="1.10.10.10:FF:000657">
    <property type="entry name" value="Two-component system response regulator"/>
    <property type="match status" value="1"/>
</dbReference>
<dbReference type="InterPro" id="IPR039420">
    <property type="entry name" value="WalR-like"/>
</dbReference>
<reference evidence="9" key="2">
    <citation type="submission" date="2020-02" db="EMBL/GenBank/DDBJ databases">
        <title>Unexpected conservation and global transmission of agrobacterial virulence plasmids.</title>
        <authorList>
            <person name="Weisberg A.J."/>
            <person name="Davis E.W. II"/>
            <person name="Tabima J.R."/>
            <person name="Belcher M.S."/>
            <person name="Miller M."/>
            <person name="Kuo C.-H."/>
            <person name="Loper J.E."/>
            <person name="Grunwald N.J."/>
            <person name="Putnam M.L."/>
            <person name="Chang J.H."/>
        </authorList>
    </citation>
    <scope>NUCLEOTIDE SEQUENCE</scope>
    <source>
        <strain evidence="9">W2/73</strain>
    </source>
</reference>
<dbReference type="Pfam" id="PF00486">
    <property type="entry name" value="Trans_reg_C"/>
    <property type="match status" value="1"/>
</dbReference>
<evidence type="ECO:0000256" key="3">
    <source>
        <dbReference type="ARBA" id="ARBA00023163"/>
    </source>
</evidence>
<dbReference type="InterPro" id="IPR001789">
    <property type="entry name" value="Sig_transdc_resp-reg_receiver"/>
</dbReference>
<dbReference type="EMBL" id="JAAMCP010000001">
    <property type="protein sequence ID" value="NTF35516.1"/>
    <property type="molecule type" value="Genomic_DNA"/>
</dbReference>
<dbReference type="Gene3D" id="1.10.10.10">
    <property type="entry name" value="Winged helix-like DNA-binding domain superfamily/Winged helix DNA-binding domain"/>
    <property type="match status" value="1"/>
</dbReference>
<dbReference type="GO" id="GO:0000156">
    <property type="term" value="F:phosphorelay response regulator activity"/>
    <property type="evidence" value="ECO:0007669"/>
    <property type="project" value="TreeGrafter"/>
</dbReference>
<dbReference type="Gene3D" id="3.40.50.2300">
    <property type="match status" value="1"/>
</dbReference>
<dbReference type="CDD" id="cd00383">
    <property type="entry name" value="trans_reg_C"/>
    <property type="match status" value="1"/>
</dbReference>
<evidence type="ECO:0000256" key="1">
    <source>
        <dbReference type="ARBA" id="ARBA00023015"/>
    </source>
</evidence>
<dbReference type="InterPro" id="IPR036388">
    <property type="entry name" value="WH-like_DNA-bd_sf"/>
</dbReference>
<dbReference type="InterPro" id="IPR011006">
    <property type="entry name" value="CheY-like_superfamily"/>
</dbReference>
<dbReference type="EMBL" id="CP049206">
    <property type="protein sequence ID" value="QTG00699.1"/>
    <property type="molecule type" value="Genomic_DNA"/>
</dbReference>
<protein>
    <submittedName>
        <fullName evidence="9">Response regulator transcription factor</fullName>
    </submittedName>
</protein>
<keyword evidence="3" id="KW-0804">Transcription</keyword>
<dbReference type="GO" id="GO:0006355">
    <property type="term" value="P:regulation of DNA-templated transcription"/>
    <property type="evidence" value="ECO:0007669"/>
    <property type="project" value="InterPro"/>
</dbReference>
<dbReference type="GO" id="GO:0032993">
    <property type="term" value="C:protein-DNA complex"/>
    <property type="evidence" value="ECO:0007669"/>
    <property type="project" value="TreeGrafter"/>
</dbReference>
<evidence type="ECO:0000313" key="9">
    <source>
        <dbReference type="EMBL" id="QTG00699.1"/>
    </source>
</evidence>
<dbReference type="PANTHER" id="PTHR48111">
    <property type="entry name" value="REGULATOR OF RPOS"/>
    <property type="match status" value="1"/>
</dbReference>
<dbReference type="SUPFAM" id="SSF46894">
    <property type="entry name" value="C-terminal effector domain of the bipartite response regulators"/>
    <property type="match status" value="1"/>
</dbReference>
<feature type="domain" description="Response regulatory" evidence="6">
    <location>
        <begin position="1"/>
        <end position="116"/>
    </location>
</feature>
<evidence type="ECO:0000313" key="8">
    <source>
        <dbReference type="EMBL" id="NTF35516.1"/>
    </source>
</evidence>
<evidence type="ECO:0000259" key="7">
    <source>
        <dbReference type="PROSITE" id="PS51755"/>
    </source>
</evidence>
<reference evidence="8 11" key="1">
    <citation type="journal article" date="2020" name="Science">
        <title>Unexpected conservation and global transmission of agrobacterial virulence plasmids.</title>
        <authorList>
            <person name="Weisberg A.J."/>
            <person name="Davis E.W. 2nd"/>
            <person name="Tabima J."/>
            <person name="Belcher M.S."/>
            <person name="Miller M."/>
            <person name="Kuo C.H."/>
            <person name="Loper J.E."/>
            <person name="Grunwald N.J."/>
            <person name="Putnam M.L."/>
            <person name="Chang J.H."/>
        </authorList>
    </citation>
    <scope>NUCLEOTIDE SEQUENCE [LARGE SCALE GENOMIC DNA]</scope>
    <source>
        <strain evidence="8 11">A19/93</strain>
    </source>
</reference>
<keyword evidence="1" id="KW-0805">Transcription regulation</keyword>
<feature type="DNA-binding region" description="OmpR/PhoB-type" evidence="5">
    <location>
        <begin position="123"/>
        <end position="222"/>
    </location>
</feature>
<dbReference type="Proteomes" id="UP000822331">
    <property type="component" value="Unassembled WGS sequence"/>
</dbReference>
<dbReference type="GO" id="GO:0000976">
    <property type="term" value="F:transcription cis-regulatory region binding"/>
    <property type="evidence" value="ECO:0007669"/>
    <property type="project" value="TreeGrafter"/>
</dbReference>
<dbReference type="PANTHER" id="PTHR48111:SF67">
    <property type="entry name" value="TRANSCRIPTIONAL REGULATORY PROTEIN TCTD"/>
    <property type="match status" value="1"/>
</dbReference>
<name>A0AAE7UPP3_9HYPH</name>
<evidence type="ECO:0000256" key="5">
    <source>
        <dbReference type="PROSITE-ProRule" id="PRU01091"/>
    </source>
</evidence>
<accession>A0AAE7UPP3</accession>
<feature type="domain" description="OmpR/PhoB-type" evidence="7">
    <location>
        <begin position="123"/>
        <end position="222"/>
    </location>
</feature>
<evidence type="ECO:0000256" key="4">
    <source>
        <dbReference type="PROSITE-ProRule" id="PRU00169"/>
    </source>
</evidence>
<dbReference type="PROSITE" id="PS51755">
    <property type="entry name" value="OMPR_PHOB"/>
    <property type="match status" value="1"/>
</dbReference>
<dbReference type="AlphaFoldDB" id="A0AAE7UPP3"/>
<evidence type="ECO:0000313" key="10">
    <source>
        <dbReference type="Proteomes" id="UP000663912"/>
    </source>
</evidence>
<dbReference type="SMART" id="SM00862">
    <property type="entry name" value="Trans_reg_C"/>
    <property type="match status" value="1"/>
</dbReference>
<organism evidence="9 10">
    <name type="scientific">Agrobacterium rubi</name>
    <dbReference type="NCBI Taxonomy" id="28099"/>
    <lineage>
        <taxon>Bacteria</taxon>
        <taxon>Pseudomonadati</taxon>
        <taxon>Pseudomonadota</taxon>
        <taxon>Alphaproteobacteria</taxon>
        <taxon>Hyphomicrobiales</taxon>
        <taxon>Rhizobiaceae</taxon>
        <taxon>Rhizobium/Agrobacterium group</taxon>
        <taxon>Agrobacterium</taxon>
    </lineage>
</organism>
<dbReference type="GO" id="GO:0005829">
    <property type="term" value="C:cytosol"/>
    <property type="evidence" value="ECO:0007669"/>
    <property type="project" value="TreeGrafter"/>
</dbReference>
<proteinExistence type="predicted"/>
<dbReference type="PROSITE" id="PS50110">
    <property type="entry name" value="RESPONSE_REGULATORY"/>
    <property type="match status" value="1"/>
</dbReference>
<evidence type="ECO:0000313" key="11">
    <source>
        <dbReference type="Proteomes" id="UP000822331"/>
    </source>
</evidence>
<sequence>MIVVVDERKLVKDGYTALFGREGIPSTGFDPVEFGEWVTTAADSDIAAIEAFLIGQAETTHELPRTIRDRSQAPVIAVSDHHSLDATLALFDCGVDDVVRKPVHPREILARAAAIRRRLSVLTHFTDAGPIRVFSDGRDPEVNGEVFALPRRERRILEYLIANRSRRVSKSQIFNAIYGIFDEEVEENVVESHISKLRKKLRNKLGFDPIDSKRFLGYCIDWA</sequence>
<dbReference type="InterPro" id="IPR016032">
    <property type="entry name" value="Sig_transdc_resp-reg_C-effctor"/>
</dbReference>
<dbReference type="SUPFAM" id="SSF52172">
    <property type="entry name" value="CheY-like"/>
    <property type="match status" value="1"/>
</dbReference>
<keyword evidence="2 5" id="KW-0238">DNA-binding</keyword>
<dbReference type="KEGG" id="arui:G6M88_09970"/>
<gene>
    <name evidence="8" type="ORF">G6L72_02150</name>
    <name evidence="9" type="ORF">G6M88_09970</name>
</gene>
<dbReference type="InterPro" id="IPR001867">
    <property type="entry name" value="OmpR/PhoB-type_DNA-bd"/>
</dbReference>
<evidence type="ECO:0000259" key="6">
    <source>
        <dbReference type="PROSITE" id="PS50110"/>
    </source>
</evidence>
<keyword evidence="11" id="KW-1185">Reference proteome</keyword>
<evidence type="ECO:0000256" key="2">
    <source>
        <dbReference type="ARBA" id="ARBA00023125"/>
    </source>
</evidence>
<dbReference type="Proteomes" id="UP000663912">
    <property type="component" value="Chromosome 1"/>
</dbReference>
<comment type="caution">
    <text evidence="4">Lacks conserved residue(s) required for the propagation of feature annotation.</text>
</comment>
<dbReference type="RefSeq" id="WP_065699796.1">
    <property type="nucleotide sequence ID" value="NZ_CP049206.1"/>
</dbReference>